<dbReference type="PANTHER" id="PTHR22948">
    <property type="entry name" value="TUDOR DOMAIN CONTAINING PROTEIN"/>
    <property type="match status" value="1"/>
</dbReference>
<evidence type="ECO:0000256" key="2">
    <source>
        <dbReference type="ARBA" id="ARBA00022490"/>
    </source>
</evidence>
<sequence length="783" mass="88616">MYASNFPSYFEEVNLVTFDLHSLGYHSLADFIDDLPDIFTRTSIAGSKKDWVIYPTKSQDTTAVENSMSNGSIFHIESIILNTRKILQGYPEGLTLDNFLHVYSINCNEPLYVRDLGFDKLEHFLLSIAERVPLKVETIGNSKTVHFITYDDIPIKPPVSAPAVFEKEALPSDAASPDSKFVLHQLSSDFDYSKYMPVYTSSIFSPDLIYLQIQGTDTTDALAELSEELDSFYRGSLTNNYKMKNAHIKVGAACAALWPGDNHWYRAKIMSIPSMEMVQLFYVDYGTKEVVPVSLLRYIRKKYMKLPTQALKSRLAFLKPKEEAWSLAVKKRLLSLCQDVSLMAKIEERSVDGTLSVILCDTNGEQDIYINDILLKEGFAENQSALYSQLGGQAAYGINIPPFQGEGVQHFQRSPYAVGSPSSTVNDTVLNLLRNLSFCYAQNPQLKQQHIQSGLLNPFFNLPSSAMFGNPNPVMNPLAATNGLVGLSALSPPYAPSGYLGNMSEYLSPPSAELNRQSVKPKSSSSKEVKETKKPSPDDSENSDVFDDDDDARFQEFYEKVLSPVRKRHVKRINFGNGYVMHIIVWNSLPYASSGDISALIWYNKQDDYLFRRLQLKEITFPVVDVFEEGNDELFNQLKRYNVKGIQKVTSSKSCVHLYPLSCVIKILNMFGHPSASLRVRIVDEISSFSLSDPIWQEFSESEANENEEVEVPETDDDKISRLCLFDLLAMKEGIRCRRLKMVNKLNGPENYQCVEEIEKLEQLHEKVLERIQEIKEVCEHFS</sequence>
<dbReference type="InterPro" id="IPR050621">
    <property type="entry name" value="Tudor_domain_containing"/>
</dbReference>
<dbReference type="SUPFAM" id="SSF63748">
    <property type="entry name" value="Tudor/PWWP/MBT"/>
    <property type="match status" value="1"/>
</dbReference>
<feature type="domain" description="HTH OST-type" evidence="7">
    <location>
        <begin position="75"/>
        <end position="149"/>
    </location>
</feature>
<evidence type="ECO:0000256" key="5">
    <source>
        <dbReference type="SAM" id="MobiDB-lite"/>
    </source>
</evidence>
<comment type="subcellular location">
    <subcellularLocation>
        <location evidence="1">Cytoplasm</location>
    </subcellularLocation>
</comment>
<keyword evidence="9" id="KW-1185">Reference proteome</keyword>
<dbReference type="CDD" id="cd08824">
    <property type="entry name" value="LOTUS"/>
    <property type="match status" value="1"/>
</dbReference>
<dbReference type="InterPro" id="IPR035437">
    <property type="entry name" value="SNase_OB-fold_sf"/>
</dbReference>
<dbReference type="PANTHER" id="PTHR22948:SF76">
    <property type="entry name" value="FI20010P1-RELATED"/>
    <property type="match status" value="1"/>
</dbReference>
<dbReference type="SMART" id="SM00333">
    <property type="entry name" value="TUDOR"/>
    <property type="match status" value="1"/>
</dbReference>
<feature type="domain" description="HTH OST-type" evidence="7">
    <location>
        <begin position="1"/>
        <end position="57"/>
    </location>
</feature>
<keyword evidence="2" id="KW-0963">Cytoplasm</keyword>
<dbReference type="Pfam" id="PF00567">
    <property type="entry name" value="TUDOR"/>
    <property type="match status" value="1"/>
</dbReference>
<evidence type="ECO:0000313" key="9">
    <source>
        <dbReference type="Proteomes" id="UP000054359"/>
    </source>
</evidence>
<gene>
    <name evidence="8" type="ORF">X975_17085</name>
</gene>
<name>A0A087TTP2_STEMI</name>
<evidence type="ECO:0000259" key="6">
    <source>
        <dbReference type="PROSITE" id="PS50304"/>
    </source>
</evidence>
<feature type="non-terminal residue" evidence="8">
    <location>
        <position position="783"/>
    </location>
</feature>
<dbReference type="FunFam" id="2.30.30.140:FF:000018">
    <property type="entry name" value="Serine/threonine-protein kinase 31"/>
    <property type="match status" value="1"/>
</dbReference>
<dbReference type="InterPro" id="IPR002999">
    <property type="entry name" value="Tudor"/>
</dbReference>
<dbReference type="OMA" id="IFHIESI"/>
<dbReference type="PROSITE" id="PS50304">
    <property type="entry name" value="TUDOR"/>
    <property type="match status" value="1"/>
</dbReference>
<dbReference type="EMBL" id="KK116691">
    <property type="protein sequence ID" value="KFM68481.1"/>
    <property type="molecule type" value="Genomic_DNA"/>
</dbReference>
<dbReference type="Gene3D" id="3.30.420.610">
    <property type="entry name" value="LOTUS domain-like"/>
    <property type="match status" value="1"/>
</dbReference>
<dbReference type="GO" id="GO:0007283">
    <property type="term" value="P:spermatogenesis"/>
    <property type="evidence" value="ECO:0007669"/>
    <property type="project" value="UniProtKB-KW"/>
</dbReference>
<accession>A0A087TTP2</accession>
<keyword evidence="4" id="KW-0744">Spermatogenesis</keyword>
<organism evidence="8 9">
    <name type="scientific">Stegodyphus mimosarum</name>
    <name type="common">African social velvet spider</name>
    <dbReference type="NCBI Taxonomy" id="407821"/>
    <lineage>
        <taxon>Eukaryota</taxon>
        <taxon>Metazoa</taxon>
        <taxon>Ecdysozoa</taxon>
        <taxon>Arthropoda</taxon>
        <taxon>Chelicerata</taxon>
        <taxon>Arachnida</taxon>
        <taxon>Araneae</taxon>
        <taxon>Araneomorphae</taxon>
        <taxon>Entelegynae</taxon>
        <taxon>Eresoidea</taxon>
        <taxon>Eresidae</taxon>
        <taxon>Stegodyphus</taxon>
    </lineage>
</organism>
<evidence type="ECO:0000256" key="4">
    <source>
        <dbReference type="ARBA" id="ARBA00022871"/>
    </source>
</evidence>
<dbReference type="GO" id="GO:0030154">
    <property type="term" value="P:cell differentiation"/>
    <property type="evidence" value="ECO:0007669"/>
    <property type="project" value="UniProtKB-ARBA"/>
</dbReference>
<proteinExistence type="predicted"/>
<dbReference type="Gene3D" id="2.40.50.90">
    <property type="match status" value="1"/>
</dbReference>
<reference evidence="8 9" key="1">
    <citation type="submission" date="2013-11" db="EMBL/GenBank/DDBJ databases">
        <title>Genome sequencing of Stegodyphus mimosarum.</title>
        <authorList>
            <person name="Bechsgaard J."/>
        </authorList>
    </citation>
    <scope>NUCLEOTIDE SEQUENCE [LARGE SCALE GENOMIC DNA]</scope>
</reference>
<dbReference type="Pfam" id="PF12872">
    <property type="entry name" value="OST-HTH"/>
    <property type="match status" value="2"/>
</dbReference>
<keyword evidence="4" id="KW-0221">Differentiation</keyword>
<dbReference type="PROSITE" id="PS51644">
    <property type="entry name" value="HTH_OST"/>
    <property type="match status" value="2"/>
</dbReference>
<feature type="region of interest" description="Disordered" evidence="5">
    <location>
        <begin position="510"/>
        <end position="547"/>
    </location>
</feature>
<dbReference type="AlphaFoldDB" id="A0A087TTP2"/>
<evidence type="ECO:0000256" key="3">
    <source>
        <dbReference type="ARBA" id="ARBA00022737"/>
    </source>
</evidence>
<dbReference type="InterPro" id="IPR041966">
    <property type="entry name" value="LOTUS-like"/>
</dbReference>
<feature type="compositionally biased region" description="Acidic residues" evidence="5">
    <location>
        <begin position="538"/>
        <end position="547"/>
    </location>
</feature>
<evidence type="ECO:0000256" key="1">
    <source>
        <dbReference type="ARBA" id="ARBA00004496"/>
    </source>
</evidence>
<protein>
    <submittedName>
        <fullName evidence="8">Tudor domain-containing protein 5</fullName>
    </submittedName>
</protein>
<dbReference type="STRING" id="407821.A0A087TTP2"/>
<dbReference type="Gene3D" id="2.30.30.140">
    <property type="match status" value="1"/>
</dbReference>
<feature type="compositionally biased region" description="Basic and acidic residues" evidence="5">
    <location>
        <begin position="525"/>
        <end position="537"/>
    </location>
</feature>
<dbReference type="Proteomes" id="UP000054359">
    <property type="component" value="Unassembled WGS sequence"/>
</dbReference>
<evidence type="ECO:0000259" key="7">
    <source>
        <dbReference type="PROSITE" id="PS51644"/>
    </source>
</evidence>
<keyword evidence="3" id="KW-0677">Repeat</keyword>
<dbReference type="GO" id="GO:0005737">
    <property type="term" value="C:cytoplasm"/>
    <property type="evidence" value="ECO:0007669"/>
    <property type="project" value="UniProtKB-SubCell"/>
</dbReference>
<evidence type="ECO:0000313" key="8">
    <source>
        <dbReference type="EMBL" id="KFM68481.1"/>
    </source>
</evidence>
<feature type="domain" description="Tudor" evidence="6">
    <location>
        <begin position="247"/>
        <end position="306"/>
    </location>
</feature>
<dbReference type="OrthoDB" id="341421at2759"/>
<dbReference type="InterPro" id="IPR025605">
    <property type="entry name" value="OST-HTH/LOTUS_dom"/>
</dbReference>